<dbReference type="InterPro" id="IPR040456">
    <property type="entry name" value="RNase_H2_suB"/>
</dbReference>
<evidence type="ECO:0000313" key="11">
    <source>
        <dbReference type="EMBL" id="MDE47134.1"/>
    </source>
</evidence>
<comment type="subcellular location">
    <subcellularLocation>
        <location evidence="1">Nucleus</location>
    </subcellularLocation>
</comment>
<evidence type="ECO:0000256" key="3">
    <source>
        <dbReference type="ARBA" id="ARBA00011277"/>
    </source>
</evidence>
<reference evidence="11" key="1">
    <citation type="submission" date="2018-10" db="EMBL/GenBank/DDBJ databases">
        <title>Transcriptome assembly of Aceria tosichella (Wheat curl mite) Type 2.</title>
        <authorList>
            <person name="Scully E.D."/>
            <person name="Geib S.M."/>
            <person name="Palmer N.A."/>
            <person name="Gupta A.K."/>
            <person name="Sarath G."/>
            <person name="Tatineni S."/>
        </authorList>
    </citation>
    <scope>NUCLEOTIDE SEQUENCE</scope>
    <source>
        <strain evidence="11">LincolnNE</strain>
    </source>
</reference>
<evidence type="ECO:0000256" key="2">
    <source>
        <dbReference type="ARBA" id="ARBA00009823"/>
    </source>
</evidence>
<gene>
    <name evidence="11" type="primary">Rnaseh2b_0</name>
    <name evidence="10" type="synonym">Rnaseh2b_1</name>
    <name evidence="12" type="synonym">Rnaseh2b_2</name>
    <name evidence="10" type="ORF">g.717</name>
    <name evidence="11" type="ORF">g.719</name>
    <name evidence="12" type="ORF">g.721</name>
</gene>
<evidence type="ECO:0000313" key="10">
    <source>
        <dbReference type="EMBL" id="MDE46984.1"/>
    </source>
</evidence>
<comment type="subunit">
    <text evidence="3">The RNase H2 complex is a heterotrimer composed of the catalytic subunit RNASEH2A and the non-catalytic subunits RNASEH2B and RNASEH2C.</text>
</comment>
<keyword evidence="5" id="KW-0539">Nucleus</keyword>
<dbReference type="PANTHER" id="PTHR13383">
    <property type="entry name" value="RIBONUCLEASE H2 SUBUNIT B"/>
    <property type="match status" value="1"/>
</dbReference>
<dbReference type="InterPro" id="IPR019024">
    <property type="entry name" value="RNase_H2_suB_wHTH"/>
</dbReference>
<feature type="domain" description="Ribonuclease H2 subunit B wHTH" evidence="8">
    <location>
        <begin position="73"/>
        <end position="161"/>
    </location>
</feature>
<evidence type="ECO:0000259" key="8">
    <source>
        <dbReference type="Pfam" id="PF09468"/>
    </source>
</evidence>
<dbReference type="Gene3D" id="2.20.25.530">
    <property type="match status" value="1"/>
</dbReference>
<dbReference type="EMBL" id="GGYP01002213">
    <property type="protein sequence ID" value="MDE46984.1"/>
    <property type="molecule type" value="Transcribed_RNA"/>
</dbReference>
<dbReference type="PANTHER" id="PTHR13383:SF11">
    <property type="entry name" value="RIBONUCLEASE H2 SUBUNIT B"/>
    <property type="match status" value="1"/>
</dbReference>
<evidence type="ECO:0000256" key="1">
    <source>
        <dbReference type="ARBA" id="ARBA00004123"/>
    </source>
</evidence>
<dbReference type="GO" id="GO:0006401">
    <property type="term" value="P:RNA catabolic process"/>
    <property type="evidence" value="ECO:0007669"/>
    <property type="project" value="TreeGrafter"/>
</dbReference>
<sequence>MDVLIVPKECKKLVRVTLPNPRDGKPQHFLCDEENLSLYEIIKFSEKYRAWLIDNMLCPAGDFSMLTKMDPLFVFVPILMKLAHGRFRPLHDICQEFATDRREFSALECALSPYIYWPSICDTQDIDGELFVKFSETKTIDWLVKKHDKLMGQLRTELGDKASKATIISQANDLISDYIPESLCDKMKKTVRDKHTIGG</sequence>
<name>A0A6G1S9F5_9ACAR</name>
<evidence type="ECO:0000313" key="12">
    <source>
        <dbReference type="EMBL" id="MDE52087.1"/>
    </source>
</evidence>
<dbReference type="Pfam" id="PF17745">
    <property type="entry name" value="Ydr279_N"/>
    <property type="match status" value="1"/>
</dbReference>
<dbReference type="InterPro" id="IPR041195">
    <property type="entry name" value="Rnh202_N"/>
</dbReference>
<comment type="similarity">
    <text evidence="2">Belongs to the RNase H2 subunit B family.</text>
</comment>
<dbReference type="EMBL" id="GGYP01007316">
    <property type="protein sequence ID" value="MDE52087.1"/>
    <property type="molecule type" value="Transcribed_RNA"/>
</dbReference>
<evidence type="ECO:0000259" key="9">
    <source>
        <dbReference type="Pfam" id="PF17745"/>
    </source>
</evidence>
<proteinExistence type="inferred from homology"/>
<dbReference type="GO" id="GO:0005654">
    <property type="term" value="C:nucleoplasm"/>
    <property type="evidence" value="ECO:0007669"/>
    <property type="project" value="TreeGrafter"/>
</dbReference>
<dbReference type="AlphaFoldDB" id="A0A6G1S9F5"/>
<comment type="function">
    <text evidence="6">Non catalytic subunit of RNase H2, an endonuclease that specifically degrades the RNA of RNA:DNA hybrids. Participates in DNA replication, possibly by mediating the removal of lagging-strand Okazaki fragment RNA primers during DNA replication. Mediates the excision of single ribonucleotides from DNA:RNA duplexes.</text>
</comment>
<evidence type="ECO:0000256" key="5">
    <source>
        <dbReference type="ARBA" id="ARBA00023242"/>
    </source>
</evidence>
<evidence type="ECO:0000256" key="7">
    <source>
        <dbReference type="ARBA" id="ARBA00033464"/>
    </source>
</evidence>
<protein>
    <recommendedName>
        <fullName evidence="4">Ribonuclease H2 subunit B</fullName>
    </recommendedName>
    <alternativeName>
        <fullName evidence="7">Ribonuclease HI subunit B</fullName>
    </alternativeName>
</protein>
<evidence type="ECO:0000256" key="6">
    <source>
        <dbReference type="ARBA" id="ARBA00024778"/>
    </source>
</evidence>
<dbReference type="Gene3D" id="1.10.20.120">
    <property type="match status" value="1"/>
</dbReference>
<accession>A0A6G1S9F5</accession>
<dbReference type="GO" id="GO:0032299">
    <property type="term" value="C:ribonuclease H2 complex"/>
    <property type="evidence" value="ECO:0007669"/>
    <property type="project" value="InterPro"/>
</dbReference>
<evidence type="ECO:0000256" key="4">
    <source>
        <dbReference type="ARBA" id="ARBA00019062"/>
    </source>
</evidence>
<organism evidence="11">
    <name type="scientific">Aceria tosichella</name>
    <name type="common">wheat curl mite</name>
    <dbReference type="NCBI Taxonomy" id="561515"/>
    <lineage>
        <taxon>Eukaryota</taxon>
        <taxon>Metazoa</taxon>
        <taxon>Ecdysozoa</taxon>
        <taxon>Arthropoda</taxon>
        <taxon>Chelicerata</taxon>
        <taxon>Arachnida</taxon>
        <taxon>Acari</taxon>
        <taxon>Acariformes</taxon>
        <taxon>Trombidiformes</taxon>
        <taxon>Prostigmata</taxon>
        <taxon>Eupodina</taxon>
        <taxon>Eriophyoidea</taxon>
        <taxon>Eriophyidae</taxon>
        <taxon>Eriophyinae</taxon>
        <taxon>Aceriini</taxon>
        <taxon>Aceria</taxon>
    </lineage>
</organism>
<dbReference type="EMBL" id="GGYP01002363">
    <property type="protein sequence ID" value="MDE47134.1"/>
    <property type="molecule type" value="Transcribed_RNA"/>
</dbReference>
<feature type="domain" description="Rnh202 triple barrel" evidence="9">
    <location>
        <begin position="5"/>
        <end position="70"/>
    </location>
</feature>
<dbReference type="Pfam" id="PF09468">
    <property type="entry name" value="RNase_H2-Ydr279"/>
    <property type="match status" value="1"/>
</dbReference>